<dbReference type="InterPro" id="IPR051549">
    <property type="entry name" value="PEP_Utilizing_Enz"/>
</dbReference>
<dbReference type="Pfam" id="PF01326">
    <property type="entry name" value="PPDK_N"/>
    <property type="match status" value="1"/>
</dbReference>
<dbReference type="PANTHER" id="PTHR43615">
    <property type="entry name" value="PHOSPHOENOLPYRUVATE SYNTHASE-RELATED"/>
    <property type="match status" value="1"/>
</dbReference>
<feature type="domain" description="PEP-utilising enzyme mobile" evidence="1">
    <location>
        <begin position="788"/>
        <end position="857"/>
    </location>
</feature>
<comment type="caution">
    <text evidence="3">The sequence shown here is derived from an EMBL/GenBank/DDBJ whole genome shotgun (WGS) entry which is preliminary data.</text>
</comment>
<keyword evidence="4" id="KW-1185">Reference proteome</keyword>
<dbReference type="PANTHER" id="PTHR43615:SF1">
    <property type="entry name" value="PPDK_N DOMAIN-CONTAINING PROTEIN"/>
    <property type="match status" value="1"/>
</dbReference>
<reference evidence="3 4" key="1">
    <citation type="submission" date="2018-04" db="EMBL/GenBank/DDBJ databases">
        <title>Sphingobacterium cortibacter sp. nov.</title>
        <authorList>
            <person name="Li Y."/>
        </authorList>
    </citation>
    <scope>NUCLEOTIDE SEQUENCE [LARGE SCALE GENOMIC DNA]</scope>
    <source>
        <strain evidence="3 4">2c-3</strain>
    </source>
</reference>
<dbReference type="Gene3D" id="3.30.1490.20">
    <property type="entry name" value="ATP-grasp fold, A domain"/>
    <property type="match status" value="1"/>
</dbReference>
<dbReference type="RefSeq" id="WP_116774280.1">
    <property type="nucleotide sequence ID" value="NZ_QDKG01000001.1"/>
</dbReference>
<dbReference type="SUPFAM" id="SSF52009">
    <property type="entry name" value="Phosphohistidine domain"/>
    <property type="match status" value="1"/>
</dbReference>
<organism evidence="3 4">
    <name type="scientific">Sphingobacterium corticibacter</name>
    <dbReference type="NCBI Taxonomy" id="2171749"/>
    <lineage>
        <taxon>Bacteria</taxon>
        <taxon>Pseudomonadati</taxon>
        <taxon>Bacteroidota</taxon>
        <taxon>Sphingobacteriia</taxon>
        <taxon>Sphingobacteriales</taxon>
        <taxon>Sphingobacteriaceae</taxon>
        <taxon>Sphingobacterium</taxon>
    </lineage>
</organism>
<evidence type="ECO:0008006" key="5">
    <source>
        <dbReference type="Google" id="ProtNLM"/>
    </source>
</evidence>
<dbReference type="OrthoDB" id="9765468at2"/>
<accession>A0A2T8HLU9</accession>
<dbReference type="AlphaFoldDB" id="A0A2T8HLU9"/>
<dbReference type="GO" id="GO:0016301">
    <property type="term" value="F:kinase activity"/>
    <property type="evidence" value="ECO:0007669"/>
    <property type="project" value="InterPro"/>
</dbReference>
<name>A0A2T8HLU9_9SPHI</name>
<evidence type="ECO:0000259" key="2">
    <source>
        <dbReference type="Pfam" id="PF01326"/>
    </source>
</evidence>
<dbReference type="Proteomes" id="UP000245627">
    <property type="component" value="Unassembled WGS sequence"/>
</dbReference>
<evidence type="ECO:0000259" key="1">
    <source>
        <dbReference type="Pfam" id="PF00391"/>
    </source>
</evidence>
<feature type="domain" description="Pyruvate phosphate dikinase AMP/ATP-binding" evidence="2">
    <location>
        <begin position="75"/>
        <end position="287"/>
    </location>
</feature>
<dbReference type="InterPro" id="IPR036637">
    <property type="entry name" value="Phosphohistidine_dom_sf"/>
</dbReference>
<dbReference type="Gene3D" id="3.30.470.20">
    <property type="entry name" value="ATP-grasp fold, B domain"/>
    <property type="match status" value="1"/>
</dbReference>
<dbReference type="InterPro" id="IPR008279">
    <property type="entry name" value="PEP-util_enz_mobile_dom"/>
</dbReference>
<dbReference type="SUPFAM" id="SSF56059">
    <property type="entry name" value="Glutathione synthetase ATP-binding domain-like"/>
    <property type="match status" value="1"/>
</dbReference>
<sequence length="866" mass="100199">MIFIQDNQTQYIAHPAIGEKAKELFKLRQFDVNIPRWVVLPADFMAEAFKNLTSLANTGDLLRAIDQYVFPASVEAELGLLFPDDLHLAVRPSPWIDPGHEDAFDEQYASFMIVPRTQVLHKIKAVWRSIFSDEVLAYRATHRLSPNLGIAVIIQEVVHAKSSGVAYAIHPTRGSRKEKFISGIFGLGGSAENVEADAYTMSAGGIDRQIARKREQLVVRQNSEVVTEEVLRIHQHDQAVADEHLLTISKLLDDLRTQNQQFYQLQFALQDDKIQIIQAQPIWRLDQLPDTSGEYNLWDNSHFADEYSGVITPLIYSCIRTYSEADQKIRAAFFGASKALMKRYRDIFSNTLGLLHGRLYSNLRVKQTLDAMLPENRVDVHFLPQRNLTTYQFDTTEVYRGSTNEAWRSMFFLTGKLFNRYRALNQKGNEFRKYSEKALRKFYHLDWQTKNPQELMQMYLQLERTLLADWDIPFQADFFFNVHLEWLKKQTLPFQDSAKSYLATDLLLDTTSLDAIHPLQRRIEITRKIQASTLLKELFESEGQKQIWHFIQHDNREETLVLRHIINDYILENDAHCEILRYSSENRIEHEPLKLIGVLQSYLHRHISELDHAKQVESEIRASAEDLMNQNFKRSPLKRWWYQKILRNSREMLRMKENFQYDHQRLWGVVRRLFAAIGRRFVEEGILEFEGDIHFLSKEEVFAFIEGQSITADLNALVGLRKEEYERFQAMPQLATQIATYGVPYRNTDIFAVSNSLEQQEKWKGVTSCPGKTKGVARIFNGQQSFAIEDGEIIVARCANLDIESRIANASALLLERGSVWNPICVLARQMNVPTIVNVKGLLEGLQDGDLIEVDAVLGEVRKIEK</sequence>
<dbReference type="InterPro" id="IPR002192">
    <property type="entry name" value="PPDK_AMP/ATP-bd"/>
</dbReference>
<dbReference type="Gene3D" id="3.50.30.10">
    <property type="entry name" value="Phosphohistidine domain"/>
    <property type="match status" value="1"/>
</dbReference>
<dbReference type="InterPro" id="IPR013815">
    <property type="entry name" value="ATP_grasp_subdomain_1"/>
</dbReference>
<evidence type="ECO:0000313" key="3">
    <source>
        <dbReference type="EMBL" id="PVH26414.1"/>
    </source>
</evidence>
<dbReference type="Pfam" id="PF00391">
    <property type="entry name" value="PEP-utilizers"/>
    <property type="match status" value="1"/>
</dbReference>
<dbReference type="EMBL" id="QDKG01000001">
    <property type="protein sequence ID" value="PVH26414.1"/>
    <property type="molecule type" value="Genomic_DNA"/>
</dbReference>
<evidence type="ECO:0000313" key="4">
    <source>
        <dbReference type="Proteomes" id="UP000245627"/>
    </source>
</evidence>
<proteinExistence type="predicted"/>
<protein>
    <recommendedName>
        <fullName evidence="5">Phosphoenolpyruvate synthase</fullName>
    </recommendedName>
</protein>
<gene>
    <name evidence="3" type="ORF">DC487_01985</name>
</gene>
<dbReference type="GO" id="GO:0005524">
    <property type="term" value="F:ATP binding"/>
    <property type="evidence" value="ECO:0007669"/>
    <property type="project" value="InterPro"/>
</dbReference>